<sequence>MKFLVLQHINIEHPGIFLKFMKEDNVQIDTVELDENEKIPQLNKYDAMIVMGGPMDTWQEETYPWLKPEKEEIHKFACVQKKPFL</sequence>
<protein>
    <recommendedName>
        <fullName evidence="2">Glutamine amidotransferase domain-containing protein</fullName>
    </recommendedName>
</protein>
<accession>A0A383BLM2</accession>
<proteinExistence type="predicted"/>
<dbReference type="InterPro" id="IPR029062">
    <property type="entry name" value="Class_I_gatase-like"/>
</dbReference>
<gene>
    <name evidence="1" type="ORF">METZ01_LOCUS473557</name>
</gene>
<feature type="non-terminal residue" evidence="1">
    <location>
        <position position="1"/>
    </location>
</feature>
<reference evidence="1" key="1">
    <citation type="submission" date="2018-05" db="EMBL/GenBank/DDBJ databases">
        <authorList>
            <person name="Lanie J.A."/>
            <person name="Ng W.-L."/>
            <person name="Kazmierczak K.M."/>
            <person name="Andrzejewski T.M."/>
            <person name="Davidsen T.M."/>
            <person name="Wayne K.J."/>
            <person name="Tettelin H."/>
            <person name="Glass J.I."/>
            <person name="Rusch D."/>
            <person name="Podicherti R."/>
            <person name="Tsui H.-C.T."/>
            <person name="Winkler M.E."/>
        </authorList>
    </citation>
    <scope>NUCLEOTIDE SEQUENCE</scope>
</reference>
<dbReference type="Gene3D" id="3.40.50.880">
    <property type="match status" value="1"/>
</dbReference>
<dbReference type="EMBL" id="UINC01201383">
    <property type="protein sequence ID" value="SVE20703.1"/>
    <property type="molecule type" value="Genomic_DNA"/>
</dbReference>
<name>A0A383BLM2_9ZZZZ</name>
<dbReference type="AlphaFoldDB" id="A0A383BLM2"/>
<organism evidence="1">
    <name type="scientific">marine metagenome</name>
    <dbReference type="NCBI Taxonomy" id="408172"/>
    <lineage>
        <taxon>unclassified sequences</taxon>
        <taxon>metagenomes</taxon>
        <taxon>ecological metagenomes</taxon>
    </lineage>
</organism>
<evidence type="ECO:0008006" key="2">
    <source>
        <dbReference type="Google" id="ProtNLM"/>
    </source>
</evidence>
<evidence type="ECO:0000313" key="1">
    <source>
        <dbReference type="EMBL" id="SVE20703.1"/>
    </source>
</evidence>
<dbReference type="SUPFAM" id="SSF52317">
    <property type="entry name" value="Class I glutamine amidotransferase-like"/>
    <property type="match status" value="1"/>
</dbReference>
<feature type="non-terminal residue" evidence="1">
    <location>
        <position position="85"/>
    </location>
</feature>